<protein>
    <submittedName>
        <fullName evidence="7">Iron complex transport system substrate-binding protein</fullName>
    </submittedName>
</protein>
<dbReference type="EMBL" id="JAUTBF010000001">
    <property type="protein sequence ID" value="MDQ1124212.1"/>
    <property type="molecule type" value="Genomic_DNA"/>
</dbReference>
<accession>A0ABU0TX23</accession>
<dbReference type="SUPFAM" id="SSF53807">
    <property type="entry name" value="Helical backbone' metal receptor"/>
    <property type="match status" value="1"/>
</dbReference>
<comment type="caution">
    <text evidence="7">The sequence shown here is derived from an EMBL/GenBank/DDBJ whole genome shotgun (WGS) entry which is preliminary data.</text>
</comment>
<dbReference type="Pfam" id="PF01497">
    <property type="entry name" value="Peripla_BP_2"/>
    <property type="match status" value="1"/>
</dbReference>
<dbReference type="InterPro" id="IPR051313">
    <property type="entry name" value="Bact_iron-sidero_bind"/>
</dbReference>
<dbReference type="PANTHER" id="PTHR30532">
    <property type="entry name" value="IRON III DICITRATE-BINDING PERIPLASMIC PROTEIN"/>
    <property type="match status" value="1"/>
</dbReference>
<dbReference type="InterPro" id="IPR002491">
    <property type="entry name" value="ABC_transptr_periplasmic_BD"/>
</dbReference>
<evidence type="ECO:0000256" key="2">
    <source>
        <dbReference type="ARBA" id="ARBA00008814"/>
    </source>
</evidence>
<keyword evidence="8" id="KW-1185">Reference proteome</keyword>
<dbReference type="PANTHER" id="PTHR30532:SF25">
    <property type="entry name" value="IRON(III) DICITRATE-BINDING PERIPLASMIC PROTEIN"/>
    <property type="match status" value="1"/>
</dbReference>
<dbReference type="RefSeq" id="WP_307484930.1">
    <property type="nucleotide sequence ID" value="NZ_JAUTBF010000001.1"/>
</dbReference>
<feature type="signal peptide" evidence="5">
    <location>
        <begin position="1"/>
        <end position="25"/>
    </location>
</feature>
<comment type="similarity">
    <text evidence="2">Belongs to the bacterial solute-binding protein 8 family.</text>
</comment>
<dbReference type="PROSITE" id="PS50983">
    <property type="entry name" value="FE_B12_PBP"/>
    <property type="match status" value="1"/>
</dbReference>
<sequence length="319" mass="33151">MPAKRFPASLLVLCSVAALTLTGCAAVSGGGSAAKEGDRTVESVLGPVTVPETIESVVVLEGRRDLDIVLSLGLPLTGYPYEEAAALDLEAPVAPALAQAVGASPMFLADEVNLEAIAEAAPTLIVSRIDDVEPILDELRAIAPVLAIGDQTTSTWQDDLRLVAEATGTQTRAAELIAQYDARVAEVSEAYADVLASQTFAPINVTSDGSDVRPNRLLSTVLQDLGAAPSAAFAEAIQSGEGVEYSPEQLVSKWSDATAVVALVNDAASWNELQTDSLWTQLPAVAGGHVVRSDKQTHEGAALTALHSIDVIESLLATF</sequence>
<organism evidence="7 8">
    <name type="scientific">Microbacterium trichothecenolyticum</name>
    <name type="common">Aureobacterium trichothecenolyticum</name>
    <dbReference type="NCBI Taxonomy" id="69370"/>
    <lineage>
        <taxon>Bacteria</taxon>
        <taxon>Bacillati</taxon>
        <taxon>Actinomycetota</taxon>
        <taxon>Actinomycetes</taxon>
        <taxon>Micrococcales</taxon>
        <taxon>Microbacteriaceae</taxon>
        <taxon>Microbacterium</taxon>
    </lineage>
</organism>
<evidence type="ECO:0000313" key="7">
    <source>
        <dbReference type="EMBL" id="MDQ1124212.1"/>
    </source>
</evidence>
<dbReference type="PROSITE" id="PS51257">
    <property type="entry name" value="PROKAR_LIPOPROTEIN"/>
    <property type="match status" value="1"/>
</dbReference>
<reference evidence="7 8" key="1">
    <citation type="submission" date="2023-07" db="EMBL/GenBank/DDBJ databases">
        <title>Functional and genomic diversity of the sorghum phyllosphere microbiome.</title>
        <authorList>
            <person name="Shade A."/>
        </authorList>
    </citation>
    <scope>NUCLEOTIDE SEQUENCE [LARGE SCALE GENOMIC DNA]</scope>
    <source>
        <strain evidence="7 8">SORGH_AS_1207</strain>
    </source>
</reference>
<gene>
    <name evidence="7" type="ORF">QE412_002785</name>
</gene>
<evidence type="ECO:0000256" key="4">
    <source>
        <dbReference type="ARBA" id="ARBA00022729"/>
    </source>
</evidence>
<evidence type="ECO:0000256" key="5">
    <source>
        <dbReference type="SAM" id="SignalP"/>
    </source>
</evidence>
<comment type="subcellular location">
    <subcellularLocation>
        <location evidence="1">Cell envelope</location>
    </subcellularLocation>
</comment>
<name>A0ABU0TX23_MICTR</name>
<feature type="chain" id="PRO_5046982361" evidence="5">
    <location>
        <begin position="26"/>
        <end position="319"/>
    </location>
</feature>
<evidence type="ECO:0000256" key="1">
    <source>
        <dbReference type="ARBA" id="ARBA00004196"/>
    </source>
</evidence>
<proteinExistence type="inferred from homology"/>
<feature type="domain" description="Fe/B12 periplasmic-binding" evidence="6">
    <location>
        <begin position="57"/>
        <end position="319"/>
    </location>
</feature>
<evidence type="ECO:0000313" key="8">
    <source>
        <dbReference type="Proteomes" id="UP001226691"/>
    </source>
</evidence>
<evidence type="ECO:0000256" key="3">
    <source>
        <dbReference type="ARBA" id="ARBA00022448"/>
    </source>
</evidence>
<dbReference type="Proteomes" id="UP001226691">
    <property type="component" value="Unassembled WGS sequence"/>
</dbReference>
<dbReference type="Gene3D" id="3.40.50.1980">
    <property type="entry name" value="Nitrogenase molybdenum iron protein domain"/>
    <property type="match status" value="2"/>
</dbReference>
<keyword evidence="4 5" id="KW-0732">Signal</keyword>
<evidence type="ECO:0000259" key="6">
    <source>
        <dbReference type="PROSITE" id="PS50983"/>
    </source>
</evidence>
<keyword evidence="3" id="KW-0813">Transport</keyword>